<dbReference type="Pfam" id="PF13561">
    <property type="entry name" value="adh_short_C2"/>
    <property type="match status" value="1"/>
</dbReference>
<dbReference type="PANTHER" id="PTHR43669:SF3">
    <property type="entry name" value="ALCOHOL DEHYDROGENASE, PUTATIVE (AFU_ORTHOLOGUE AFUA_3G03445)-RELATED"/>
    <property type="match status" value="1"/>
</dbReference>
<sequence>MGKAEPFLHADAHAAAGGAVHGKLAGKVALITGGTSGIGLASARLFQAHGAQVAVTGRSPEGLEQAGAALDGQALVLRSDAGSVDEIEAVMAAVKQRYGRLDVLFINAGVASPAPIEQVDEASFDAQIGVNLKGVFFTIQKALPLFDGPASVIVTTSITNRLGSPNFSVYGAAKAGLRSLVKSLGLELIGRGIRVNAISPGPIDTPMFDRLGLPDTVAAAKKQAIAAKSPSGRFGSADEVAKAALFLASSDASYMVGEEVIVDGGMSLL</sequence>
<dbReference type="GO" id="GO:0016491">
    <property type="term" value="F:oxidoreductase activity"/>
    <property type="evidence" value="ECO:0007669"/>
    <property type="project" value="UniProtKB-KW"/>
</dbReference>
<gene>
    <name evidence="4" type="ORF">H3H37_15130</name>
</gene>
<dbReference type="InterPro" id="IPR020904">
    <property type="entry name" value="Sc_DH/Rdtase_CS"/>
</dbReference>
<dbReference type="RefSeq" id="WP_182163897.1">
    <property type="nucleotide sequence ID" value="NZ_JACEZT010000009.1"/>
</dbReference>
<dbReference type="InterPro" id="IPR036291">
    <property type="entry name" value="NAD(P)-bd_dom_sf"/>
</dbReference>
<dbReference type="FunFam" id="3.40.50.720:FF:000084">
    <property type="entry name" value="Short-chain dehydrogenase reductase"/>
    <property type="match status" value="1"/>
</dbReference>
<evidence type="ECO:0000256" key="1">
    <source>
        <dbReference type="ARBA" id="ARBA00006484"/>
    </source>
</evidence>
<comment type="caution">
    <text evidence="4">The sequence shown here is derived from an EMBL/GenBank/DDBJ whole genome shotgun (WGS) entry which is preliminary data.</text>
</comment>
<dbReference type="AlphaFoldDB" id="A0A7W2ETQ6"/>
<evidence type="ECO:0000313" key="4">
    <source>
        <dbReference type="EMBL" id="MBA5638390.1"/>
    </source>
</evidence>
<dbReference type="SUPFAM" id="SSF51735">
    <property type="entry name" value="NAD(P)-binding Rossmann-fold domains"/>
    <property type="match status" value="1"/>
</dbReference>
<reference evidence="4 5" key="1">
    <citation type="submission" date="2020-07" db="EMBL/GenBank/DDBJ databases">
        <title>Novel species isolated from subtropical streams in China.</title>
        <authorList>
            <person name="Lu H."/>
        </authorList>
    </citation>
    <scope>NUCLEOTIDE SEQUENCE [LARGE SCALE GENOMIC DNA]</scope>
    <source>
        <strain evidence="4 5">LX20W</strain>
    </source>
</reference>
<dbReference type="CDD" id="cd05233">
    <property type="entry name" value="SDR_c"/>
    <property type="match status" value="1"/>
</dbReference>
<dbReference type="Proteomes" id="UP000534388">
    <property type="component" value="Unassembled WGS sequence"/>
</dbReference>
<dbReference type="PRINTS" id="PR00081">
    <property type="entry name" value="GDHRDH"/>
</dbReference>
<feature type="domain" description="Ketoreductase" evidence="3">
    <location>
        <begin position="27"/>
        <end position="201"/>
    </location>
</feature>
<accession>A0A7W2ETQ6</accession>
<protein>
    <submittedName>
        <fullName evidence="4">SDR family oxidoreductase</fullName>
    </submittedName>
</protein>
<evidence type="ECO:0000256" key="2">
    <source>
        <dbReference type="ARBA" id="ARBA00023002"/>
    </source>
</evidence>
<organism evidence="4 5">
    <name type="scientific">Rugamonas brunnea</name>
    <dbReference type="NCBI Taxonomy" id="2758569"/>
    <lineage>
        <taxon>Bacteria</taxon>
        <taxon>Pseudomonadati</taxon>
        <taxon>Pseudomonadota</taxon>
        <taxon>Betaproteobacteria</taxon>
        <taxon>Burkholderiales</taxon>
        <taxon>Oxalobacteraceae</taxon>
        <taxon>Telluria group</taxon>
        <taxon>Rugamonas</taxon>
    </lineage>
</organism>
<dbReference type="Gene3D" id="3.40.50.720">
    <property type="entry name" value="NAD(P)-binding Rossmann-like Domain"/>
    <property type="match status" value="1"/>
</dbReference>
<comment type="similarity">
    <text evidence="1">Belongs to the short-chain dehydrogenases/reductases (SDR) family.</text>
</comment>
<proteinExistence type="inferred from homology"/>
<evidence type="ECO:0000259" key="3">
    <source>
        <dbReference type="SMART" id="SM00822"/>
    </source>
</evidence>
<dbReference type="PROSITE" id="PS00061">
    <property type="entry name" value="ADH_SHORT"/>
    <property type="match status" value="1"/>
</dbReference>
<dbReference type="PANTHER" id="PTHR43669">
    <property type="entry name" value="5-KETO-D-GLUCONATE 5-REDUCTASE"/>
    <property type="match status" value="1"/>
</dbReference>
<dbReference type="EMBL" id="JACEZT010000009">
    <property type="protein sequence ID" value="MBA5638390.1"/>
    <property type="molecule type" value="Genomic_DNA"/>
</dbReference>
<keyword evidence="5" id="KW-1185">Reference proteome</keyword>
<name>A0A7W2ETQ6_9BURK</name>
<evidence type="ECO:0000313" key="5">
    <source>
        <dbReference type="Proteomes" id="UP000534388"/>
    </source>
</evidence>
<dbReference type="InterPro" id="IPR002347">
    <property type="entry name" value="SDR_fam"/>
</dbReference>
<keyword evidence="2" id="KW-0560">Oxidoreductase</keyword>
<dbReference type="SMART" id="SM00822">
    <property type="entry name" value="PKS_KR"/>
    <property type="match status" value="1"/>
</dbReference>
<dbReference type="PRINTS" id="PR00080">
    <property type="entry name" value="SDRFAMILY"/>
</dbReference>
<dbReference type="InterPro" id="IPR057326">
    <property type="entry name" value="KR_dom"/>
</dbReference>